<sequence>VNDVPDMIEIDVTKWKKSRKQRMEDRLEIDDQMKKLAELNNKLVSLKKAFIEEGKVQKRVMKKIEMKKRP</sequence>
<dbReference type="EMBL" id="BMAW01066068">
    <property type="protein sequence ID" value="GFT53235.1"/>
    <property type="molecule type" value="Genomic_DNA"/>
</dbReference>
<keyword evidence="1" id="KW-0175">Coiled coil</keyword>
<protein>
    <submittedName>
        <fullName evidence="2">Uncharacterized protein</fullName>
    </submittedName>
</protein>
<reference evidence="2" key="1">
    <citation type="submission" date="2020-08" db="EMBL/GenBank/DDBJ databases">
        <title>Multicomponent nature underlies the extraordinary mechanical properties of spider dragline silk.</title>
        <authorList>
            <person name="Kono N."/>
            <person name="Nakamura H."/>
            <person name="Mori M."/>
            <person name="Yoshida Y."/>
            <person name="Ohtoshi R."/>
            <person name="Malay A.D."/>
            <person name="Moran D.A.P."/>
            <person name="Tomita M."/>
            <person name="Numata K."/>
            <person name="Arakawa K."/>
        </authorList>
    </citation>
    <scope>NUCLEOTIDE SEQUENCE</scope>
</reference>
<feature type="coiled-coil region" evidence="1">
    <location>
        <begin position="22"/>
        <end position="49"/>
    </location>
</feature>
<dbReference type="AlphaFoldDB" id="A0A8X6P5Z3"/>
<feature type="non-terminal residue" evidence="2">
    <location>
        <position position="1"/>
    </location>
</feature>
<accession>A0A8X6P5Z3</accession>
<evidence type="ECO:0000313" key="3">
    <source>
        <dbReference type="Proteomes" id="UP000887013"/>
    </source>
</evidence>
<comment type="caution">
    <text evidence="2">The sequence shown here is derived from an EMBL/GenBank/DDBJ whole genome shotgun (WGS) entry which is preliminary data.</text>
</comment>
<evidence type="ECO:0000313" key="2">
    <source>
        <dbReference type="EMBL" id="GFT53235.1"/>
    </source>
</evidence>
<proteinExistence type="predicted"/>
<dbReference type="Proteomes" id="UP000887013">
    <property type="component" value="Unassembled WGS sequence"/>
</dbReference>
<organism evidence="2 3">
    <name type="scientific">Nephila pilipes</name>
    <name type="common">Giant wood spider</name>
    <name type="synonym">Nephila maculata</name>
    <dbReference type="NCBI Taxonomy" id="299642"/>
    <lineage>
        <taxon>Eukaryota</taxon>
        <taxon>Metazoa</taxon>
        <taxon>Ecdysozoa</taxon>
        <taxon>Arthropoda</taxon>
        <taxon>Chelicerata</taxon>
        <taxon>Arachnida</taxon>
        <taxon>Araneae</taxon>
        <taxon>Araneomorphae</taxon>
        <taxon>Entelegynae</taxon>
        <taxon>Araneoidea</taxon>
        <taxon>Nephilidae</taxon>
        <taxon>Nephila</taxon>
    </lineage>
</organism>
<evidence type="ECO:0000256" key="1">
    <source>
        <dbReference type="SAM" id="Coils"/>
    </source>
</evidence>
<keyword evidence="3" id="KW-1185">Reference proteome</keyword>
<name>A0A8X6P5Z3_NEPPI</name>
<gene>
    <name evidence="2" type="ORF">NPIL_387421</name>
</gene>